<dbReference type="InterPro" id="IPR050404">
    <property type="entry name" value="Heme-degrading_MO"/>
</dbReference>
<feature type="domain" description="ABM" evidence="1">
    <location>
        <begin position="2"/>
        <end position="96"/>
    </location>
</feature>
<evidence type="ECO:0000259" key="1">
    <source>
        <dbReference type="PROSITE" id="PS51725"/>
    </source>
</evidence>
<keyword evidence="2" id="KW-0560">Oxidoreductase</keyword>
<evidence type="ECO:0000313" key="3">
    <source>
        <dbReference type="Proteomes" id="UP000631694"/>
    </source>
</evidence>
<organism evidence="2 3">
    <name type="scientific">Methylobrevis albus</name>
    <dbReference type="NCBI Taxonomy" id="2793297"/>
    <lineage>
        <taxon>Bacteria</taxon>
        <taxon>Pseudomonadati</taxon>
        <taxon>Pseudomonadota</taxon>
        <taxon>Alphaproteobacteria</taxon>
        <taxon>Hyphomicrobiales</taxon>
        <taxon>Pleomorphomonadaceae</taxon>
        <taxon>Methylobrevis</taxon>
    </lineage>
</organism>
<name>A0A931MYA7_9HYPH</name>
<dbReference type="Pfam" id="PF03992">
    <property type="entry name" value="ABM"/>
    <property type="match status" value="1"/>
</dbReference>
<sequence length="113" mass="12925">MYIAMNRFRVIPGNEETFETIWRTRERRLKDVPGYLEFHLLRGPKHEDHSLYATHTVWASQAEFVAWTKSEAFRLAHARAGEQKPIYLGGPHFEGFEVILAEDADGAQVAPAA</sequence>
<proteinExistence type="predicted"/>
<protein>
    <submittedName>
        <fullName evidence="2">Antibiotic biosynthesis monooxygenase</fullName>
    </submittedName>
</protein>
<accession>A0A931MYA7</accession>
<comment type="caution">
    <text evidence="2">The sequence shown here is derived from an EMBL/GenBank/DDBJ whole genome shotgun (WGS) entry which is preliminary data.</text>
</comment>
<dbReference type="GO" id="GO:0004497">
    <property type="term" value="F:monooxygenase activity"/>
    <property type="evidence" value="ECO:0007669"/>
    <property type="project" value="UniProtKB-KW"/>
</dbReference>
<dbReference type="PROSITE" id="PS51725">
    <property type="entry name" value="ABM"/>
    <property type="match status" value="1"/>
</dbReference>
<keyword evidence="2" id="KW-0503">Monooxygenase</keyword>
<dbReference type="RefSeq" id="WP_197310878.1">
    <property type="nucleotide sequence ID" value="NZ_JADZLT010000049.1"/>
</dbReference>
<dbReference type="InterPro" id="IPR011008">
    <property type="entry name" value="Dimeric_a/b-barrel"/>
</dbReference>
<reference evidence="2" key="1">
    <citation type="submission" date="2020-12" db="EMBL/GenBank/DDBJ databases">
        <title>Methylobrevis albus sp. nov., isolated from fresh water lack sediment.</title>
        <authorList>
            <person name="Zou Q."/>
        </authorList>
    </citation>
    <scope>NUCLEOTIDE SEQUENCE</scope>
    <source>
        <strain evidence="2">L22</strain>
    </source>
</reference>
<dbReference type="InterPro" id="IPR007138">
    <property type="entry name" value="ABM_dom"/>
</dbReference>
<dbReference type="EMBL" id="JADZLT010000049">
    <property type="protein sequence ID" value="MBH0237805.1"/>
    <property type="molecule type" value="Genomic_DNA"/>
</dbReference>
<dbReference type="AlphaFoldDB" id="A0A931MYA7"/>
<evidence type="ECO:0000313" key="2">
    <source>
        <dbReference type="EMBL" id="MBH0237805.1"/>
    </source>
</evidence>
<dbReference type="PANTHER" id="PTHR34474">
    <property type="entry name" value="SIGNAL TRANSDUCTION PROTEIN TRAP"/>
    <property type="match status" value="1"/>
</dbReference>
<dbReference type="Proteomes" id="UP000631694">
    <property type="component" value="Unassembled WGS sequence"/>
</dbReference>
<dbReference type="SUPFAM" id="SSF54909">
    <property type="entry name" value="Dimeric alpha+beta barrel"/>
    <property type="match status" value="1"/>
</dbReference>
<gene>
    <name evidence="2" type="ORF">I5731_08230</name>
</gene>
<dbReference type="Gene3D" id="3.30.70.100">
    <property type="match status" value="1"/>
</dbReference>
<keyword evidence="3" id="KW-1185">Reference proteome</keyword>
<dbReference type="PANTHER" id="PTHR34474:SF2">
    <property type="entry name" value="SIGNAL TRANSDUCTION PROTEIN TRAP"/>
    <property type="match status" value="1"/>
</dbReference>